<evidence type="ECO:0000256" key="1">
    <source>
        <dbReference type="ARBA" id="ARBA00003618"/>
    </source>
</evidence>
<organism evidence="12 13">
    <name type="scientific">Paraphotobacterium marinum</name>
    <dbReference type="NCBI Taxonomy" id="1755811"/>
    <lineage>
        <taxon>Bacteria</taxon>
        <taxon>Pseudomonadati</taxon>
        <taxon>Pseudomonadota</taxon>
        <taxon>Gammaproteobacteria</taxon>
        <taxon>Vibrionales</taxon>
        <taxon>Vibrionaceae</taxon>
        <taxon>Paraphotobacterium</taxon>
    </lineage>
</organism>
<dbReference type="NCBIfam" id="NF008121">
    <property type="entry name" value="PRK10869.1"/>
    <property type="match status" value="1"/>
</dbReference>
<dbReference type="GO" id="GO:0006281">
    <property type="term" value="P:DNA repair"/>
    <property type="evidence" value="ECO:0007669"/>
    <property type="project" value="UniProtKB-KW"/>
</dbReference>
<keyword evidence="4" id="KW-0547">Nucleotide-binding</keyword>
<evidence type="ECO:0000256" key="2">
    <source>
        <dbReference type="ARBA" id="ARBA00009441"/>
    </source>
</evidence>
<comment type="similarity">
    <text evidence="2 9">Belongs to the RecN family.</text>
</comment>
<evidence type="ECO:0000259" key="11">
    <source>
        <dbReference type="Pfam" id="PF02463"/>
    </source>
</evidence>
<protein>
    <recommendedName>
        <fullName evidence="3 9">DNA repair protein RecN</fullName>
    </recommendedName>
    <alternativeName>
        <fullName evidence="8 9">Recombination protein N</fullName>
    </alternativeName>
</protein>
<gene>
    <name evidence="12" type="ORF">CF386_05050</name>
</gene>
<sequence>MVGLTNFSNKYFTVYKYSVYCIYKQFILWFFMLTNINISNLSILKYSDLKIKSGMTAITGETGSGKSIFLQALNLSLGHRHDSSIIRDNKKPAVITASFEIEKLKNIIEWLKDNDLIDDMNCILRRVIYSNGKSKSYINDYPVTLKKLKKLGEKLINIHGQNSHNDILCKEKQLYFVDHFANNKDILKSFQYYYSKLNEIEKDILIKLEIKKNNDSKKELLQFQLLELKELSLKKSDYEHFEKQYNSLSNADILSDTLYQVTSNINSESDGIVKTLQQLKKKLCEIMHLNNSVQNSISMLEDSIINLQEIDNELSSQAQNIVSDNTLLQELENKISKIISLSRKYNTTPNTLYNKIEDIETELYRLENCDEEISHLEQKKMALKKIVNEKADLLTERRKKSLLLFSKEINKKLKHVNLENAIFKVDITSKKAISESGNDCISFLMTTNDKSNFTDLKSISGGELSRVALVIMATCASKFKMPTIVFDEIDTGISGKTARKVGNLLHQIGTETQLICVTHLPQVASFADTQLFVEKHSDNYINVKTHIIELSKEERINEVARLLGGEYVTKASKANAIELLAHQIN</sequence>
<dbReference type="Pfam" id="PF02463">
    <property type="entry name" value="SMC_N"/>
    <property type="match status" value="1"/>
</dbReference>
<feature type="coiled-coil region" evidence="10">
    <location>
        <begin position="366"/>
        <end position="396"/>
    </location>
</feature>
<evidence type="ECO:0000256" key="10">
    <source>
        <dbReference type="SAM" id="Coils"/>
    </source>
</evidence>
<accession>A0A220VDW2</accession>
<dbReference type="AlphaFoldDB" id="A0A220VDW2"/>
<dbReference type="GO" id="GO:0006310">
    <property type="term" value="P:DNA recombination"/>
    <property type="evidence" value="ECO:0007669"/>
    <property type="project" value="InterPro"/>
</dbReference>
<keyword evidence="7 9" id="KW-0234">DNA repair</keyword>
<reference evidence="12 13" key="1">
    <citation type="journal article" date="2016" name="Int. J. Syst. Evol. Microbiol.">
        <title>Paraphotobacterium marinum gen. nov., sp. nov., a member of the family Vibrionaceae, isolated from surface seawater.</title>
        <authorList>
            <person name="Huang Z."/>
            <person name="Dong C."/>
            <person name="Shao Z."/>
        </authorList>
    </citation>
    <scope>NUCLEOTIDE SEQUENCE [LARGE SCALE GENOMIC DNA]</scope>
    <source>
        <strain evidence="12 13">NSCS20N07D</strain>
    </source>
</reference>
<dbReference type="GO" id="GO:0009432">
    <property type="term" value="P:SOS response"/>
    <property type="evidence" value="ECO:0007669"/>
    <property type="project" value="TreeGrafter"/>
</dbReference>
<evidence type="ECO:0000256" key="7">
    <source>
        <dbReference type="ARBA" id="ARBA00023204"/>
    </source>
</evidence>
<evidence type="ECO:0000256" key="6">
    <source>
        <dbReference type="ARBA" id="ARBA00022840"/>
    </source>
</evidence>
<dbReference type="PANTHER" id="PTHR11059:SF0">
    <property type="entry name" value="DNA REPAIR PROTEIN RECN"/>
    <property type="match status" value="1"/>
</dbReference>
<evidence type="ECO:0000256" key="4">
    <source>
        <dbReference type="ARBA" id="ARBA00022741"/>
    </source>
</evidence>
<dbReference type="InterPro" id="IPR027417">
    <property type="entry name" value="P-loop_NTPase"/>
</dbReference>
<evidence type="ECO:0000256" key="9">
    <source>
        <dbReference type="PIRNR" id="PIRNR003128"/>
    </source>
</evidence>
<comment type="function">
    <text evidence="1 9">May be involved in recombinational repair of damaged DNA.</text>
</comment>
<evidence type="ECO:0000313" key="13">
    <source>
        <dbReference type="Proteomes" id="UP000242175"/>
    </source>
</evidence>
<dbReference type="GO" id="GO:0005524">
    <property type="term" value="F:ATP binding"/>
    <property type="evidence" value="ECO:0007669"/>
    <property type="project" value="UniProtKB-KW"/>
</dbReference>
<dbReference type="PIRSF" id="PIRSF003128">
    <property type="entry name" value="RecN"/>
    <property type="match status" value="1"/>
</dbReference>
<dbReference type="InterPro" id="IPR003395">
    <property type="entry name" value="RecF/RecN/SMC_N"/>
</dbReference>
<evidence type="ECO:0000256" key="8">
    <source>
        <dbReference type="ARBA" id="ARBA00033408"/>
    </source>
</evidence>
<evidence type="ECO:0000256" key="3">
    <source>
        <dbReference type="ARBA" id="ARBA00021315"/>
    </source>
</evidence>
<keyword evidence="10" id="KW-0175">Coiled coil</keyword>
<dbReference type="CDD" id="cd03241">
    <property type="entry name" value="ABC_RecN"/>
    <property type="match status" value="1"/>
</dbReference>
<dbReference type="SUPFAM" id="SSF52540">
    <property type="entry name" value="P-loop containing nucleoside triphosphate hydrolases"/>
    <property type="match status" value="1"/>
</dbReference>
<evidence type="ECO:0000313" key="12">
    <source>
        <dbReference type="EMBL" id="ASK78416.1"/>
    </source>
</evidence>
<keyword evidence="13" id="KW-1185">Reference proteome</keyword>
<name>A0A220VDW2_9GAMM</name>
<dbReference type="Gene3D" id="3.40.50.300">
    <property type="entry name" value="P-loop containing nucleotide triphosphate hydrolases"/>
    <property type="match status" value="2"/>
</dbReference>
<keyword evidence="6" id="KW-0067">ATP-binding</keyword>
<proteinExistence type="inferred from homology"/>
<dbReference type="PANTHER" id="PTHR11059">
    <property type="entry name" value="DNA REPAIR PROTEIN RECN"/>
    <property type="match status" value="1"/>
</dbReference>
<dbReference type="EMBL" id="CP022355">
    <property type="protein sequence ID" value="ASK78416.1"/>
    <property type="molecule type" value="Genomic_DNA"/>
</dbReference>
<keyword evidence="5 9" id="KW-0227">DNA damage</keyword>
<dbReference type="KEGG" id="pmai:CF386_05050"/>
<dbReference type="InterPro" id="IPR004604">
    <property type="entry name" value="DNA_recomb/repair_RecN"/>
</dbReference>
<dbReference type="Proteomes" id="UP000242175">
    <property type="component" value="Chromosome large"/>
</dbReference>
<dbReference type="GO" id="GO:0043590">
    <property type="term" value="C:bacterial nucleoid"/>
    <property type="evidence" value="ECO:0007669"/>
    <property type="project" value="TreeGrafter"/>
</dbReference>
<feature type="domain" description="RecF/RecN/SMC N-terminal" evidence="11">
    <location>
        <begin position="33"/>
        <end position="537"/>
    </location>
</feature>
<dbReference type="NCBIfam" id="TIGR00634">
    <property type="entry name" value="recN"/>
    <property type="match status" value="1"/>
</dbReference>
<evidence type="ECO:0000256" key="5">
    <source>
        <dbReference type="ARBA" id="ARBA00022763"/>
    </source>
</evidence>